<dbReference type="EMBL" id="CP097502">
    <property type="protein sequence ID" value="URD72502.1"/>
    <property type="molecule type" value="Genomic_DNA"/>
</dbReference>
<proteinExistence type="predicted"/>
<gene>
    <name evidence="1" type="ORF">MUK42_09074</name>
</gene>
<dbReference type="Proteomes" id="UP001055439">
    <property type="component" value="Chromosome 1"/>
</dbReference>
<reference evidence="1" key="1">
    <citation type="submission" date="2022-05" db="EMBL/GenBank/DDBJ databases">
        <title>The Musa troglodytarum L. genome provides insights into the mechanism of non-climacteric behaviour and enrichment of carotenoids.</title>
        <authorList>
            <person name="Wang J."/>
        </authorList>
    </citation>
    <scope>NUCLEOTIDE SEQUENCE</scope>
    <source>
        <tissue evidence="1">Leaf</tissue>
    </source>
</reference>
<keyword evidence="2" id="KW-1185">Reference proteome</keyword>
<sequence>MRIKLIVDSFPFHSLHDRRHTLGLAWCRSGTDQSGFGRRIPPLPTPYPVRPPPALAGLLPHLHQVNSRILGEKGPFAIGLGSSIDPCSLVVLLSCGFFSACR</sequence>
<dbReference type="OrthoDB" id="10533105at2759"/>
<accession>A0A9E7E8P7</accession>
<evidence type="ECO:0000313" key="1">
    <source>
        <dbReference type="EMBL" id="URD72503.1"/>
    </source>
</evidence>
<evidence type="ECO:0000313" key="2">
    <source>
        <dbReference type="Proteomes" id="UP001055439"/>
    </source>
</evidence>
<dbReference type="EMBL" id="CP097502">
    <property type="protein sequence ID" value="URD72503.1"/>
    <property type="molecule type" value="Genomic_DNA"/>
</dbReference>
<name>A0A9E7E8P7_9LILI</name>
<organism evidence="1 2">
    <name type="scientific">Musa troglodytarum</name>
    <name type="common">fe'i banana</name>
    <dbReference type="NCBI Taxonomy" id="320322"/>
    <lineage>
        <taxon>Eukaryota</taxon>
        <taxon>Viridiplantae</taxon>
        <taxon>Streptophyta</taxon>
        <taxon>Embryophyta</taxon>
        <taxon>Tracheophyta</taxon>
        <taxon>Spermatophyta</taxon>
        <taxon>Magnoliopsida</taxon>
        <taxon>Liliopsida</taxon>
        <taxon>Zingiberales</taxon>
        <taxon>Musaceae</taxon>
        <taxon>Musa</taxon>
    </lineage>
</organism>
<dbReference type="AlphaFoldDB" id="A0A9E7E8P7"/>
<protein>
    <submittedName>
        <fullName evidence="1">Uncharacterized protein</fullName>
    </submittedName>
</protein>